<evidence type="ECO:0000313" key="1">
    <source>
        <dbReference type="EMBL" id="CAG6397444.1"/>
    </source>
</evidence>
<gene>
    <name evidence="1" type="ORF">SCOCK_540045</name>
</gene>
<dbReference type="EMBL" id="CAJSLV010000086">
    <property type="protein sequence ID" value="CAG6397444.1"/>
    <property type="molecule type" value="Genomic_DNA"/>
</dbReference>
<sequence length="174" mass="18718">MRLLDLLAARDGRGGEQVWIPDTNARLAPSMMLREGFPAPEIHVTASQYGEDAHRRGWLRLDRTLTAAEHSDIVDSSATWSGEDRSLHEIIAEFGPPSVTFGPTDPDRPKTLSYATSDRRTPVVAFHLGSAGTDTEAGSGDGPAAGAVLLAVRVNDDLFGGWELTPFGETTFAE</sequence>
<evidence type="ECO:0000313" key="2">
    <source>
        <dbReference type="Proteomes" id="UP001152519"/>
    </source>
</evidence>
<dbReference type="Proteomes" id="UP001152519">
    <property type="component" value="Unassembled WGS sequence"/>
</dbReference>
<reference evidence="1" key="1">
    <citation type="submission" date="2021-05" db="EMBL/GenBank/DDBJ databases">
        <authorList>
            <person name="Arsene-Ploetze F."/>
        </authorList>
    </citation>
    <scope>NUCLEOTIDE SEQUENCE</scope>
    <source>
        <strain evidence="1">DSM 42138</strain>
    </source>
</reference>
<name>A0A9W4E1M2_9ACTN</name>
<comment type="caution">
    <text evidence="1">The sequence shown here is derived from an EMBL/GenBank/DDBJ whole genome shotgun (WGS) entry which is preliminary data.</text>
</comment>
<accession>A0A9W4E1M2</accession>
<protein>
    <submittedName>
        <fullName evidence="1">Uncharacterized protein</fullName>
    </submittedName>
</protein>
<organism evidence="1 2">
    <name type="scientific">Actinacidiphila cocklensis</name>
    <dbReference type="NCBI Taxonomy" id="887465"/>
    <lineage>
        <taxon>Bacteria</taxon>
        <taxon>Bacillati</taxon>
        <taxon>Actinomycetota</taxon>
        <taxon>Actinomycetes</taxon>
        <taxon>Kitasatosporales</taxon>
        <taxon>Streptomycetaceae</taxon>
        <taxon>Actinacidiphila</taxon>
    </lineage>
</organism>
<dbReference type="AlphaFoldDB" id="A0A9W4E1M2"/>
<proteinExistence type="predicted"/>
<keyword evidence="2" id="KW-1185">Reference proteome</keyword>